<dbReference type="AlphaFoldDB" id="A0A7I8DQ73"/>
<dbReference type="EMBL" id="AP023368">
    <property type="protein sequence ID" value="BCJ99464.1"/>
    <property type="molecule type" value="Genomic_DNA"/>
</dbReference>
<dbReference type="RefSeq" id="WP_185255232.1">
    <property type="nucleotide sequence ID" value="NZ_AP023368.1"/>
</dbReference>
<evidence type="ECO:0000256" key="1">
    <source>
        <dbReference type="PROSITE-ProRule" id="PRU00464"/>
    </source>
</evidence>
<evidence type="ECO:0000313" key="3">
    <source>
        <dbReference type="EMBL" id="BCJ99464.1"/>
    </source>
</evidence>
<dbReference type="PROSITE" id="PS51084">
    <property type="entry name" value="HIT_2"/>
    <property type="match status" value="1"/>
</dbReference>
<reference evidence="3 4" key="1">
    <citation type="submission" date="2020-08" db="EMBL/GenBank/DDBJ databases">
        <title>Draft genome sequencing of an Anaerocolumna strain isolated from anoxic soil subjected to BSD treatment.</title>
        <authorList>
            <person name="Uek A."/>
            <person name="Tonouchi A."/>
        </authorList>
    </citation>
    <scope>NUCLEOTIDE SEQUENCE [LARGE SCALE GENOMIC DNA]</scope>
    <source>
        <strain evidence="3 4">CTTW</strain>
    </source>
</reference>
<feature type="domain" description="HIT" evidence="2">
    <location>
        <begin position="7"/>
        <end position="109"/>
    </location>
</feature>
<gene>
    <name evidence="3" type="ORF">bsdcttw_25050</name>
</gene>
<dbReference type="KEGG" id="acht:bsdcttw_25050"/>
<organism evidence="3 4">
    <name type="scientific">Anaerocolumna chitinilytica</name>
    <dbReference type="NCBI Taxonomy" id="1727145"/>
    <lineage>
        <taxon>Bacteria</taxon>
        <taxon>Bacillati</taxon>
        <taxon>Bacillota</taxon>
        <taxon>Clostridia</taxon>
        <taxon>Lachnospirales</taxon>
        <taxon>Lachnospiraceae</taxon>
        <taxon>Anaerocolumna</taxon>
    </lineage>
</organism>
<accession>A0A7I8DQ73</accession>
<sequence length="155" mass="18341">MSCLICERIEMIKQGTNPYFVTELETGYVVLADYQRYKGYTIFLCKSHETELHYLPYDFRIKHLAEMSLVAEAVFQAFQANKMNHAMLGNLDSHVHWHLIPRVKGDTPANAPIWRLPDEELFQEIYQPDTKDLNDMRFKLKEEINNLLRVHNNRL</sequence>
<dbReference type="Proteomes" id="UP000515703">
    <property type="component" value="Chromosome"/>
</dbReference>
<dbReference type="InterPro" id="IPR036265">
    <property type="entry name" value="HIT-like_sf"/>
</dbReference>
<dbReference type="Gene3D" id="3.30.428.10">
    <property type="entry name" value="HIT-like"/>
    <property type="match status" value="1"/>
</dbReference>
<dbReference type="Pfam" id="PF01230">
    <property type="entry name" value="HIT"/>
    <property type="match status" value="1"/>
</dbReference>
<feature type="short sequence motif" description="Histidine triad motif" evidence="1">
    <location>
        <begin position="94"/>
        <end position="98"/>
    </location>
</feature>
<proteinExistence type="predicted"/>
<dbReference type="SUPFAM" id="SSF54197">
    <property type="entry name" value="HIT-like"/>
    <property type="match status" value="1"/>
</dbReference>
<dbReference type="GO" id="GO:0003824">
    <property type="term" value="F:catalytic activity"/>
    <property type="evidence" value="ECO:0007669"/>
    <property type="project" value="InterPro"/>
</dbReference>
<reference evidence="3 4" key="2">
    <citation type="submission" date="2020-08" db="EMBL/GenBank/DDBJ databases">
        <authorList>
            <person name="Ueki A."/>
            <person name="Tonouchi A."/>
        </authorList>
    </citation>
    <scope>NUCLEOTIDE SEQUENCE [LARGE SCALE GENOMIC DNA]</scope>
    <source>
        <strain evidence="3 4">CTTW</strain>
    </source>
</reference>
<evidence type="ECO:0000313" key="4">
    <source>
        <dbReference type="Proteomes" id="UP000515703"/>
    </source>
</evidence>
<dbReference type="InterPro" id="IPR011146">
    <property type="entry name" value="HIT-like"/>
</dbReference>
<keyword evidence="4" id="KW-1185">Reference proteome</keyword>
<name>A0A7I8DQ73_9FIRM</name>
<evidence type="ECO:0000259" key="2">
    <source>
        <dbReference type="PROSITE" id="PS51084"/>
    </source>
</evidence>
<protein>
    <submittedName>
        <fullName evidence="3">HIT family protein</fullName>
    </submittedName>
</protein>